<evidence type="ECO:0000256" key="6">
    <source>
        <dbReference type="PIRSR" id="PIRSR000138-1"/>
    </source>
</evidence>
<feature type="binding site" evidence="7">
    <location>
        <position position="147"/>
    </location>
    <ligand>
        <name>glyoxylate</name>
        <dbReference type="ChEBI" id="CHEBI:36655"/>
    </ligand>
</feature>
<dbReference type="EMBL" id="FMZC01000026">
    <property type="protein sequence ID" value="SDE70199.1"/>
    <property type="molecule type" value="Genomic_DNA"/>
</dbReference>
<keyword evidence="9" id="KW-0413">Isomerase</keyword>
<feature type="binding site" evidence="7">
    <location>
        <position position="42"/>
    </location>
    <ligand>
        <name>glyoxylate</name>
        <dbReference type="ChEBI" id="CHEBI:36655"/>
    </ligand>
</feature>
<feature type="binding site" evidence="7">
    <location>
        <position position="270"/>
    </location>
    <ligand>
        <name>glyoxylate</name>
        <dbReference type="ChEBI" id="CHEBI:36655"/>
    </ligand>
</feature>
<dbReference type="GO" id="GO:0010181">
    <property type="term" value="F:FMN binding"/>
    <property type="evidence" value="ECO:0007669"/>
    <property type="project" value="InterPro"/>
</dbReference>
<keyword evidence="3 7" id="KW-0288">FMN</keyword>
<dbReference type="CDD" id="cd02809">
    <property type="entry name" value="alpha_hydroxyacid_oxid_FMN"/>
    <property type="match status" value="1"/>
</dbReference>
<dbReference type="GO" id="GO:0016853">
    <property type="term" value="F:isomerase activity"/>
    <property type="evidence" value="ECO:0007669"/>
    <property type="project" value="UniProtKB-KW"/>
</dbReference>
<dbReference type="Pfam" id="PF01070">
    <property type="entry name" value="FMN_dh"/>
    <property type="match status" value="1"/>
</dbReference>
<feature type="active site" description="Proton acceptor" evidence="6">
    <location>
        <position position="270"/>
    </location>
</feature>
<dbReference type="InterPro" id="IPR012133">
    <property type="entry name" value="Alpha-hydoxy_acid_DH_FMN"/>
</dbReference>
<feature type="binding site" evidence="7">
    <location>
        <begin position="301"/>
        <end position="305"/>
    </location>
    <ligand>
        <name>FMN</name>
        <dbReference type="ChEBI" id="CHEBI:58210"/>
    </ligand>
</feature>
<evidence type="ECO:0000256" key="1">
    <source>
        <dbReference type="ARBA" id="ARBA00001917"/>
    </source>
</evidence>
<organism evidence="9 10">
    <name type="scientific">Paracidovorax valerianellae</name>
    <dbReference type="NCBI Taxonomy" id="187868"/>
    <lineage>
        <taxon>Bacteria</taxon>
        <taxon>Pseudomonadati</taxon>
        <taxon>Pseudomonadota</taxon>
        <taxon>Betaproteobacteria</taxon>
        <taxon>Burkholderiales</taxon>
        <taxon>Comamonadaceae</taxon>
        <taxon>Paracidovorax</taxon>
    </lineage>
</organism>
<keyword evidence="2 7" id="KW-0285">Flavoprotein</keyword>
<dbReference type="FunFam" id="3.20.20.70:FF:000029">
    <property type="entry name" value="L-lactate dehydrogenase"/>
    <property type="match status" value="1"/>
</dbReference>
<evidence type="ECO:0000313" key="9">
    <source>
        <dbReference type="EMBL" id="SDE70199.1"/>
    </source>
</evidence>
<proteinExistence type="inferred from homology"/>
<feature type="binding site" evidence="7">
    <location>
        <position position="145"/>
    </location>
    <ligand>
        <name>FMN</name>
        <dbReference type="ChEBI" id="CHEBI:58210"/>
    </ligand>
</feature>
<evidence type="ECO:0000256" key="4">
    <source>
        <dbReference type="ARBA" id="ARBA00023002"/>
    </source>
</evidence>
<dbReference type="SUPFAM" id="SSF51395">
    <property type="entry name" value="FMN-linked oxidoreductases"/>
    <property type="match status" value="1"/>
</dbReference>
<feature type="binding site" evidence="7">
    <location>
        <position position="246"/>
    </location>
    <ligand>
        <name>FMN</name>
        <dbReference type="ChEBI" id="CHEBI:58210"/>
    </ligand>
</feature>
<feature type="binding site" evidence="7">
    <location>
        <begin position="95"/>
        <end position="97"/>
    </location>
    <ligand>
        <name>FMN</name>
        <dbReference type="ChEBI" id="CHEBI:58210"/>
    </ligand>
</feature>
<dbReference type="InterPro" id="IPR037396">
    <property type="entry name" value="FMN_HAD"/>
</dbReference>
<evidence type="ECO:0000256" key="5">
    <source>
        <dbReference type="ARBA" id="ARBA00024042"/>
    </source>
</evidence>
<feature type="binding site" evidence="7">
    <location>
        <position position="173"/>
    </location>
    <ligand>
        <name>FMN</name>
        <dbReference type="ChEBI" id="CHEBI:58210"/>
    </ligand>
</feature>
<evidence type="ECO:0000256" key="3">
    <source>
        <dbReference type="ARBA" id="ARBA00022643"/>
    </source>
</evidence>
<dbReference type="PANTHER" id="PTHR10578:SF107">
    <property type="entry name" value="2-HYDROXYACID OXIDASE 1"/>
    <property type="match status" value="1"/>
</dbReference>
<feature type="binding site" evidence="7">
    <location>
        <begin position="324"/>
        <end position="325"/>
    </location>
    <ligand>
        <name>FMN</name>
        <dbReference type="ChEBI" id="CHEBI:58210"/>
    </ligand>
</feature>
<dbReference type="InterPro" id="IPR000262">
    <property type="entry name" value="FMN-dep_DH"/>
</dbReference>
<feature type="domain" description="FMN hydroxy acid dehydrogenase" evidence="8">
    <location>
        <begin position="16"/>
        <end position="375"/>
    </location>
</feature>
<keyword evidence="4" id="KW-0560">Oxidoreductase</keyword>
<protein>
    <submittedName>
        <fullName evidence="9">FMN-dependent dehydrogenase, includes L-lactate dehydrogenase and type II isopentenyl diphosphate isomerase</fullName>
    </submittedName>
</protein>
<keyword evidence="10" id="KW-1185">Reference proteome</keyword>
<dbReference type="Gene3D" id="3.20.20.70">
    <property type="entry name" value="Aldolase class I"/>
    <property type="match status" value="1"/>
</dbReference>
<accession>A0A1G7F2R7</accession>
<evidence type="ECO:0000259" key="8">
    <source>
        <dbReference type="PROSITE" id="PS51349"/>
    </source>
</evidence>
<dbReference type="AlphaFoldDB" id="A0A1G7F2R7"/>
<feature type="binding site" evidence="7">
    <location>
        <position position="273"/>
    </location>
    <ligand>
        <name>glyoxylate</name>
        <dbReference type="ChEBI" id="CHEBI:36655"/>
    </ligand>
</feature>
<dbReference type="PROSITE" id="PS51349">
    <property type="entry name" value="FMN_HYDROXY_ACID_DH_2"/>
    <property type="match status" value="1"/>
</dbReference>
<dbReference type="STRING" id="187868.SAMN05192589_12618"/>
<dbReference type="PIRSF" id="PIRSF000138">
    <property type="entry name" value="Al-hdrx_acd_dh"/>
    <property type="match status" value="1"/>
</dbReference>
<dbReference type="Proteomes" id="UP000198781">
    <property type="component" value="Unassembled WGS sequence"/>
</dbReference>
<gene>
    <name evidence="9" type="ORF">SAMN05192589_12618</name>
</gene>
<dbReference type="RefSeq" id="WP_092746083.1">
    <property type="nucleotide sequence ID" value="NZ_FMZC01000026.1"/>
</dbReference>
<comment type="cofactor">
    <cofactor evidence="1">
        <name>FMN</name>
        <dbReference type="ChEBI" id="CHEBI:58210"/>
    </cofactor>
</comment>
<dbReference type="PANTHER" id="PTHR10578">
    <property type="entry name" value="S -2-HYDROXY-ACID OXIDASE-RELATED"/>
    <property type="match status" value="1"/>
</dbReference>
<feature type="binding site" evidence="7">
    <location>
        <position position="268"/>
    </location>
    <ligand>
        <name>FMN</name>
        <dbReference type="ChEBI" id="CHEBI:58210"/>
    </ligand>
</feature>
<evidence type="ECO:0000256" key="2">
    <source>
        <dbReference type="ARBA" id="ARBA00022630"/>
    </source>
</evidence>
<name>A0A1G7F2R7_9BURK</name>
<reference evidence="9 10" key="1">
    <citation type="submission" date="2016-10" db="EMBL/GenBank/DDBJ databases">
        <authorList>
            <person name="de Groot N.N."/>
        </authorList>
    </citation>
    <scope>NUCLEOTIDE SEQUENCE [LARGE SCALE GENOMIC DNA]</scope>
    <source>
        <strain evidence="9 10">DSM 16619</strain>
    </source>
</reference>
<dbReference type="GO" id="GO:0016614">
    <property type="term" value="F:oxidoreductase activity, acting on CH-OH group of donors"/>
    <property type="evidence" value="ECO:0007669"/>
    <property type="project" value="UniProtKB-ARBA"/>
</dbReference>
<dbReference type="OrthoDB" id="9770452at2"/>
<evidence type="ECO:0000313" key="10">
    <source>
        <dbReference type="Proteomes" id="UP000198781"/>
    </source>
</evidence>
<comment type="similarity">
    <text evidence="5">Belongs to the FMN-dependent alpha-hydroxy acid dehydrogenase family.</text>
</comment>
<dbReference type="InterPro" id="IPR013785">
    <property type="entry name" value="Aldolase_TIM"/>
</dbReference>
<evidence type="ECO:0000256" key="7">
    <source>
        <dbReference type="PIRSR" id="PIRSR000138-2"/>
    </source>
</evidence>
<sequence>MTSTPPRSASASAPDRIPPGVHGAVDYALLAARHMDAAHHAYVAGGSGHGVSAQANLRAFDGWAVLPRLLRDVRHGHVRTVVAGEAWEHPMALAPVAFQTLAHPHGEIATAHAAEATGTCMVASTLSSCTLESIAQASGPARWFQLYFQPRPDDTLQLVRRAEAAGYRALVVTLDAALQTAGRRALDAGFRMPEHCVAENLRGQAPLEPPALAPGQGRVFHAMHFAPTWADLDWLLAHTNLPVWVKGVMHPDDATALKARGVAGVVVSNHGGRGLDGAPASLQMLPAVRAAVGAGWPVLFDGGIRSGTDVFKALALGADAVLIGRLQVYALAVAGALGVAHLLRLLAEELQACMALAGCATLADIGPSALIAQPLSPHPSLPDSPC</sequence>
<feature type="binding site" evidence="7">
    <location>
        <position position="124"/>
    </location>
    <ligand>
        <name>FMN</name>
        <dbReference type="ChEBI" id="CHEBI:58210"/>
    </ligand>
</feature>